<dbReference type="Gene3D" id="3.40.190.10">
    <property type="entry name" value="Periplasmic binding protein-like II"/>
    <property type="match status" value="1"/>
</dbReference>
<evidence type="ECO:0008006" key="2">
    <source>
        <dbReference type="Google" id="ProtNLM"/>
    </source>
</evidence>
<organism evidence="1">
    <name type="scientific">marine sediment metagenome</name>
    <dbReference type="NCBI Taxonomy" id="412755"/>
    <lineage>
        <taxon>unclassified sequences</taxon>
        <taxon>metagenomes</taxon>
        <taxon>ecological metagenomes</taxon>
    </lineage>
</organism>
<evidence type="ECO:0000313" key="1">
    <source>
        <dbReference type="EMBL" id="GAF72490.1"/>
    </source>
</evidence>
<reference evidence="1" key="1">
    <citation type="journal article" date="2014" name="Front. Microbiol.">
        <title>High frequency of phylogenetically diverse reductive dehalogenase-homologous genes in deep subseafloor sedimentary metagenomes.</title>
        <authorList>
            <person name="Kawai M."/>
            <person name="Futagami T."/>
            <person name="Toyoda A."/>
            <person name="Takaki Y."/>
            <person name="Nishi S."/>
            <person name="Hori S."/>
            <person name="Arai W."/>
            <person name="Tsubouchi T."/>
            <person name="Morono Y."/>
            <person name="Uchiyama I."/>
            <person name="Ito T."/>
            <person name="Fujiyama A."/>
            <person name="Inagaki F."/>
            <person name="Takami H."/>
        </authorList>
    </citation>
    <scope>NUCLEOTIDE SEQUENCE</scope>
    <source>
        <strain evidence="1">Expedition CK06-06</strain>
    </source>
</reference>
<dbReference type="AlphaFoldDB" id="X0T8W1"/>
<sequence>FALGEEDAALQQEIFQFGMRLGEAVANGDAAMWLGPMVEGSVFGMGMGGVSVGFGPGRKQDTGVALLPRAPQLVLPVSAPALCLSSASEQRKDAWKWINFMLEKTPPLGLPVRVSLLTGAEEVLAQPEHAAVAQALGEHVQEAVCLPAFNVAAQRVGTAIWKTWEGEPLDEVLAEAAERLESDLEARAKRRTQGE</sequence>
<dbReference type="SUPFAM" id="SSF53850">
    <property type="entry name" value="Periplasmic binding protein-like II"/>
    <property type="match status" value="1"/>
</dbReference>
<name>X0T8W1_9ZZZZ</name>
<feature type="non-terminal residue" evidence="1">
    <location>
        <position position="1"/>
    </location>
</feature>
<proteinExistence type="predicted"/>
<protein>
    <recommendedName>
        <fullName evidence="2">Extracellular solute-binding protein</fullName>
    </recommendedName>
</protein>
<dbReference type="EMBL" id="BARS01001487">
    <property type="protein sequence ID" value="GAF72490.1"/>
    <property type="molecule type" value="Genomic_DNA"/>
</dbReference>
<comment type="caution">
    <text evidence="1">The sequence shown here is derived from an EMBL/GenBank/DDBJ whole genome shotgun (WGS) entry which is preliminary data.</text>
</comment>
<accession>X0T8W1</accession>
<gene>
    <name evidence="1" type="ORF">S01H1_02902</name>
</gene>